<sequence length="208" mass="23909">MVNLIFRTHYATTDHGCLALVGSLSEFGTWNPEKGIRANQHPEGTWEAKVSLSAGQDLEFKWVILYGDNYVRWEDRPNRYIKTPVEDTAYTSTWNEELEITELKSIPVVSALRNRKRDLQPVTQLSELESQTEAVNRRVTGGSLQQINDNLSKELQSVRRMSPLLQDLTEKHTMKAKKYSVYNRRICPLIAKCLALVMVISLWCLLEL</sequence>
<dbReference type="InterPro" id="IPR013783">
    <property type="entry name" value="Ig-like_fold"/>
</dbReference>
<dbReference type="PANTHER" id="PTHR15048:SF0">
    <property type="entry name" value="STARCH-BINDING DOMAIN-CONTAINING PROTEIN 1"/>
    <property type="match status" value="1"/>
</dbReference>
<comment type="caution">
    <text evidence="3">The sequence shown here is derived from an EMBL/GenBank/DDBJ whole genome shotgun (WGS) entry which is preliminary data.</text>
</comment>
<dbReference type="InterPro" id="IPR002044">
    <property type="entry name" value="CBM20"/>
</dbReference>
<dbReference type="Pfam" id="PF00686">
    <property type="entry name" value="CBM_20"/>
    <property type="match status" value="1"/>
</dbReference>
<dbReference type="SMART" id="SM01065">
    <property type="entry name" value="CBM_2"/>
    <property type="match status" value="1"/>
</dbReference>
<dbReference type="PROSITE" id="PS51166">
    <property type="entry name" value="CBM20"/>
    <property type="match status" value="1"/>
</dbReference>
<keyword evidence="1" id="KW-1133">Transmembrane helix</keyword>
<feature type="domain" description="CBM20" evidence="2">
    <location>
        <begin position="1"/>
        <end position="96"/>
    </location>
</feature>
<feature type="transmembrane region" description="Helical" evidence="1">
    <location>
        <begin position="186"/>
        <end position="206"/>
    </location>
</feature>
<evidence type="ECO:0000259" key="2">
    <source>
        <dbReference type="PROSITE" id="PS51166"/>
    </source>
</evidence>
<dbReference type="AlphaFoldDB" id="A0AAN8J783"/>
<proteinExistence type="predicted"/>
<dbReference type="GO" id="GO:2001070">
    <property type="term" value="F:starch binding"/>
    <property type="evidence" value="ECO:0007669"/>
    <property type="project" value="InterPro"/>
</dbReference>
<keyword evidence="4" id="KW-1185">Reference proteome</keyword>
<evidence type="ECO:0000256" key="1">
    <source>
        <dbReference type="SAM" id="Phobius"/>
    </source>
</evidence>
<dbReference type="Gene3D" id="2.60.40.10">
    <property type="entry name" value="Immunoglobulins"/>
    <property type="match status" value="1"/>
</dbReference>
<evidence type="ECO:0000313" key="4">
    <source>
        <dbReference type="Proteomes" id="UP001347796"/>
    </source>
</evidence>
<name>A0AAN8J783_PATCE</name>
<keyword evidence="1" id="KW-0812">Transmembrane</keyword>
<accession>A0AAN8J783</accession>
<reference evidence="3 4" key="1">
    <citation type="submission" date="2024-01" db="EMBL/GenBank/DDBJ databases">
        <title>The genome of the rayed Mediterranean limpet Patella caerulea (Linnaeus, 1758).</title>
        <authorList>
            <person name="Anh-Thu Weber A."/>
            <person name="Halstead-Nussloch G."/>
        </authorList>
    </citation>
    <scope>NUCLEOTIDE SEQUENCE [LARGE SCALE GENOMIC DNA]</scope>
    <source>
        <strain evidence="3">AATW-2023a</strain>
        <tissue evidence="3">Whole specimen</tissue>
    </source>
</reference>
<dbReference type="Proteomes" id="UP001347796">
    <property type="component" value="Unassembled WGS sequence"/>
</dbReference>
<keyword evidence="1" id="KW-0472">Membrane</keyword>
<evidence type="ECO:0000313" key="3">
    <source>
        <dbReference type="EMBL" id="KAK6171335.1"/>
    </source>
</evidence>
<dbReference type="SUPFAM" id="SSF49452">
    <property type="entry name" value="Starch-binding domain-like"/>
    <property type="match status" value="1"/>
</dbReference>
<dbReference type="PANTHER" id="PTHR15048">
    <property type="entry name" value="STARCH-BINDING DOMAIN-CONTAINING PROTEIN 1"/>
    <property type="match status" value="1"/>
</dbReference>
<dbReference type="EMBL" id="JAZGQO010000014">
    <property type="protein sequence ID" value="KAK6171335.1"/>
    <property type="molecule type" value="Genomic_DNA"/>
</dbReference>
<dbReference type="GO" id="GO:0016020">
    <property type="term" value="C:membrane"/>
    <property type="evidence" value="ECO:0007669"/>
    <property type="project" value="TreeGrafter"/>
</dbReference>
<dbReference type="InterPro" id="IPR013784">
    <property type="entry name" value="Carb-bd-like_fold"/>
</dbReference>
<gene>
    <name evidence="3" type="ORF">SNE40_019547</name>
</gene>
<protein>
    <recommendedName>
        <fullName evidence="2">CBM20 domain-containing protein</fullName>
    </recommendedName>
</protein>
<organism evidence="3 4">
    <name type="scientific">Patella caerulea</name>
    <name type="common">Rayed Mediterranean limpet</name>
    <dbReference type="NCBI Taxonomy" id="87958"/>
    <lineage>
        <taxon>Eukaryota</taxon>
        <taxon>Metazoa</taxon>
        <taxon>Spiralia</taxon>
        <taxon>Lophotrochozoa</taxon>
        <taxon>Mollusca</taxon>
        <taxon>Gastropoda</taxon>
        <taxon>Patellogastropoda</taxon>
        <taxon>Patelloidea</taxon>
        <taxon>Patellidae</taxon>
        <taxon>Patella</taxon>
    </lineage>
</organism>